<dbReference type="EMBL" id="CP033433">
    <property type="protein sequence ID" value="AYQ74525.1"/>
    <property type="molecule type" value="Genomic_DNA"/>
</dbReference>
<organism evidence="2 3">
    <name type="scientific">Cohnella candidum</name>
    <dbReference type="NCBI Taxonomy" id="2674991"/>
    <lineage>
        <taxon>Bacteria</taxon>
        <taxon>Bacillati</taxon>
        <taxon>Bacillota</taxon>
        <taxon>Bacilli</taxon>
        <taxon>Bacillales</taxon>
        <taxon>Paenibacillaceae</taxon>
        <taxon>Cohnella</taxon>
    </lineage>
</organism>
<evidence type="ECO:0000313" key="2">
    <source>
        <dbReference type="EMBL" id="AYQ74525.1"/>
    </source>
</evidence>
<keyword evidence="1" id="KW-0812">Transmembrane</keyword>
<dbReference type="AlphaFoldDB" id="A0A3G3K1U5"/>
<evidence type="ECO:0000256" key="1">
    <source>
        <dbReference type="SAM" id="Phobius"/>
    </source>
</evidence>
<protein>
    <recommendedName>
        <fullName evidence="4">Group-specific protein</fullName>
    </recommendedName>
</protein>
<dbReference type="Proteomes" id="UP000269097">
    <property type="component" value="Chromosome"/>
</dbReference>
<sequence>MTVPMPIEDKPVREALFQFVFPFSLEHRCQSALREMLLEDGYLPFRLDETSLESAFYGPGRRISHRDMERYYLPFTNQVLFPLDNNPESFRRLSKKLALRASLISRLGRRDFVIHSLDVFLCPFDTGFLTLRAELSGETPSFSQAIEFADRFRSLQDTNRQDRETFVQYGNNRYEEIDGFLFQELVPQVLPFLDMTAMEGSYFEELPFLMDERMFAIAFYRFPEGTEITTLDRYRAARVDGLDEHGRPAVSATHMPYIEDYCSRYGYERWAPYTYFMTDDNCFCCLTNDSEAQAASLTSRLYGEYYYGLLLNLFHRIVLLKLSNAYSHVQLERKEEHTVELIRDITAYAAKYNFVEVVAQTAGREIFVQLRKVYRHDELFTDVKQTLNDLYKYQEMRSQQRSGYLLTILTIYAVVSGIYGMNQVIDDLKTGLHWSVVRGYSLFEWIALAVTLSGLAVAVALTSNVLYKWAKDGIRRRQR</sequence>
<gene>
    <name evidence="2" type="ORF">EAV92_19300</name>
</gene>
<accession>A0A3G3K1U5</accession>
<dbReference type="KEGG" id="coh:EAV92_19300"/>
<feature type="transmembrane region" description="Helical" evidence="1">
    <location>
        <begin position="404"/>
        <end position="425"/>
    </location>
</feature>
<keyword evidence="1" id="KW-0472">Membrane</keyword>
<keyword evidence="1" id="KW-1133">Transmembrane helix</keyword>
<feature type="transmembrane region" description="Helical" evidence="1">
    <location>
        <begin position="445"/>
        <end position="467"/>
    </location>
</feature>
<reference evidence="2 3" key="1">
    <citation type="submission" date="2018-10" db="EMBL/GenBank/DDBJ databases">
        <title>Genome Sequence of Cohnella sp.</title>
        <authorList>
            <person name="Srinivasan S."/>
            <person name="Kim M.K."/>
        </authorList>
    </citation>
    <scope>NUCLEOTIDE SEQUENCE [LARGE SCALE GENOMIC DNA]</scope>
    <source>
        <strain evidence="2 3">18JY8-7</strain>
    </source>
</reference>
<proteinExistence type="predicted"/>
<dbReference type="RefSeq" id="WP_123042605.1">
    <property type="nucleotide sequence ID" value="NZ_CP033433.1"/>
</dbReference>
<keyword evidence="3" id="KW-1185">Reference proteome</keyword>
<name>A0A3G3K1U5_9BACL</name>
<evidence type="ECO:0008006" key="4">
    <source>
        <dbReference type="Google" id="ProtNLM"/>
    </source>
</evidence>
<evidence type="ECO:0000313" key="3">
    <source>
        <dbReference type="Proteomes" id="UP000269097"/>
    </source>
</evidence>